<keyword evidence="2" id="KW-0378">Hydrolase</keyword>
<dbReference type="SUPFAM" id="SSF103039">
    <property type="entry name" value="CheC-like"/>
    <property type="match status" value="1"/>
</dbReference>
<dbReference type="RefSeq" id="WP_342823818.1">
    <property type="nucleotide sequence ID" value="NZ_CP046146.1"/>
</dbReference>
<dbReference type="CDD" id="cd17905">
    <property type="entry name" value="CheC-like"/>
    <property type="match status" value="1"/>
</dbReference>
<reference evidence="3 4" key="1">
    <citation type="submission" date="2019-11" db="EMBL/GenBank/DDBJ databases">
        <authorList>
            <person name="Cho J.-C."/>
        </authorList>
    </citation>
    <scope>NUCLEOTIDE SEQUENCE [LARGE SCALE GENOMIC DNA]</scope>
    <source>
        <strain evidence="3 4">JH702</strain>
    </source>
</reference>
<organism evidence="3 4">
    <name type="scientific">Candidatus Lucifugimonas marina</name>
    <dbReference type="NCBI Taxonomy" id="3038979"/>
    <lineage>
        <taxon>Bacteria</taxon>
        <taxon>Bacillati</taxon>
        <taxon>Chloroflexota</taxon>
        <taxon>Dehalococcoidia</taxon>
        <taxon>SAR202 cluster</taxon>
        <taxon>Candidatus Lucifugimonadales</taxon>
        <taxon>Candidatus Lucifugimonadaceae</taxon>
        <taxon>Candidatus Lucifugimonas</taxon>
    </lineage>
</organism>
<evidence type="ECO:0000313" key="3">
    <source>
        <dbReference type="EMBL" id="MDG0865473.1"/>
    </source>
</evidence>
<comment type="caution">
    <text evidence="3">The sequence shown here is derived from an EMBL/GenBank/DDBJ whole genome shotgun (WGS) entry which is preliminary data.</text>
</comment>
<evidence type="ECO:0000256" key="1">
    <source>
        <dbReference type="ARBA" id="ARBA00022500"/>
    </source>
</evidence>
<dbReference type="GO" id="GO:0006935">
    <property type="term" value="P:chemotaxis"/>
    <property type="evidence" value="ECO:0007669"/>
    <property type="project" value="UniProtKB-KW"/>
</dbReference>
<dbReference type="GO" id="GO:0016787">
    <property type="term" value="F:hydrolase activity"/>
    <property type="evidence" value="ECO:0007669"/>
    <property type="project" value="UniProtKB-KW"/>
</dbReference>
<evidence type="ECO:0008006" key="5">
    <source>
        <dbReference type="Google" id="ProtNLM"/>
    </source>
</evidence>
<dbReference type="EMBL" id="WMBE01000001">
    <property type="protein sequence ID" value="MDG0865473.1"/>
    <property type="molecule type" value="Genomic_DNA"/>
</dbReference>
<dbReference type="Gene3D" id="3.40.1550.10">
    <property type="entry name" value="CheC-like"/>
    <property type="match status" value="1"/>
</dbReference>
<evidence type="ECO:0000256" key="2">
    <source>
        <dbReference type="ARBA" id="ARBA00022801"/>
    </source>
</evidence>
<dbReference type="Proteomes" id="UP001321249">
    <property type="component" value="Unassembled WGS sequence"/>
</dbReference>
<keyword evidence="1" id="KW-0145">Chemotaxis</keyword>
<dbReference type="PANTHER" id="PTHR43693">
    <property type="entry name" value="PROTEIN PHOSPHATASE CHEZ"/>
    <property type="match status" value="1"/>
</dbReference>
<dbReference type="AlphaFoldDB" id="A0ABD4XM55"/>
<protein>
    <recommendedName>
        <fullName evidence="5">CheC-like protein domain-containing protein</fullName>
    </recommendedName>
</protein>
<dbReference type="PANTHER" id="PTHR43693:SF1">
    <property type="entry name" value="PROTEIN PHOSPHATASE CHEZ"/>
    <property type="match status" value="1"/>
</dbReference>
<sequence>MLQQPTKFTDTQLAAWDELITDAAKNSIRALTDMSGQDIQSTLVKPYKIDVTEIPNSLGGADKVAVGVMLGIEQIPSFHIALIHSPTTAYQVVDILMGSEIGTTTGLGEMEISALGEMGNVMGGYFLNTIGDKTGYELKPTPPSVRMDMTGAILDYAIASLMMETDEVTMIEANYGTAEAKVDGVFAVMPSPEIQGYVIDSWGVK</sequence>
<accession>A0ABD4XM55</accession>
<name>A0ABD4XM55_9CHLR</name>
<proteinExistence type="predicted"/>
<evidence type="ECO:0000313" key="4">
    <source>
        <dbReference type="Proteomes" id="UP001321249"/>
    </source>
</evidence>
<dbReference type="InterPro" id="IPR028976">
    <property type="entry name" value="CheC-like_sf"/>
</dbReference>
<dbReference type="InterPro" id="IPR050992">
    <property type="entry name" value="CheZ_family_phosphatases"/>
</dbReference>
<gene>
    <name evidence="3" type="ORF">GKO46_00095</name>
</gene>